<gene>
    <name evidence="1" type="ORF">R3P38DRAFT_1838615</name>
</gene>
<protein>
    <recommendedName>
        <fullName evidence="3">F-box domain-containing protein</fullName>
    </recommendedName>
</protein>
<accession>A0AAW0A3B6</accession>
<keyword evidence="2" id="KW-1185">Reference proteome</keyword>
<dbReference type="AlphaFoldDB" id="A0AAW0A3B6"/>
<evidence type="ECO:0008006" key="3">
    <source>
        <dbReference type="Google" id="ProtNLM"/>
    </source>
</evidence>
<reference evidence="1 2" key="1">
    <citation type="journal article" date="2024" name="J Genomics">
        <title>Draft genome sequencing and assembly of Favolaschia claudopus CIRM-BRFM 2984 isolated from oak limbs.</title>
        <authorList>
            <person name="Navarro D."/>
            <person name="Drula E."/>
            <person name="Chaduli D."/>
            <person name="Cazenave R."/>
            <person name="Ahrendt S."/>
            <person name="Wang J."/>
            <person name="Lipzen A."/>
            <person name="Daum C."/>
            <person name="Barry K."/>
            <person name="Grigoriev I.V."/>
            <person name="Favel A."/>
            <person name="Rosso M.N."/>
            <person name="Martin F."/>
        </authorList>
    </citation>
    <scope>NUCLEOTIDE SEQUENCE [LARGE SCALE GENOMIC DNA]</scope>
    <source>
        <strain evidence="1 2">CIRM-BRFM 2984</strain>
    </source>
</reference>
<proteinExistence type="predicted"/>
<evidence type="ECO:0000313" key="2">
    <source>
        <dbReference type="Proteomes" id="UP001362999"/>
    </source>
</evidence>
<name>A0AAW0A3B6_9AGAR</name>
<sequence>MRPRPLDVPELLDLCIGYLGHSPSDLLACALVARAWAHPAQSRLFRVAHVTNPSFPSNGNAISRFSGALSASPHLLPLVKQLELDFEFRRRPHDNSIKRISALVFPRLQMLKVTLPLNPFWFDEAKHVKLLAGLASLHRLCLVFNSSLIHCADFLTDLPPVQHLELTFHRLTYDFQLATLPATSVQDVSLKSLRLFVSDFDESVMRPGAPLDLTLGSLNLSRMAAFSVDAGVSTPWNIIHKEFIQILDMDTIDGSTVIKLSEFPNLEFVRLIMYLPDDHLPDMILPTLRTSAQCKRLHTIVMSVPDAFHLPEAESSELDLVLSTKSSPAVSAVEFEQSADPDPNQNGQFEEDIRNMFPLLAAKNVLRITSRSYVSMDRRWRDLVDAL</sequence>
<dbReference type="Proteomes" id="UP001362999">
    <property type="component" value="Unassembled WGS sequence"/>
</dbReference>
<dbReference type="EMBL" id="JAWWNJ010000088">
    <property type="protein sequence ID" value="KAK7000602.1"/>
    <property type="molecule type" value="Genomic_DNA"/>
</dbReference>
<evidence type="ECO:0000313" key="1">
    <source>
        <dbReference type="EMBL" id="KAK7000602.1"/>
    </source>
</evidence>
<organism evidence="1 2">
    <name type="scientific">Favolaschia claudopus</name>
    <dbReference type="NCBI Taxonomy" id="2862362"/>
    <lineage>
        <taxon>Eukaryota</taxon>
        <taxon>Fungi</taxon>
        <taxon>Dikarya</taxon>
        <taxon>Basidiomycota</taxon>
        <taxon>Agaricomycotina</taxon>
        <taxon>Agaricomycetes</taxon>
        <taxon>Agaricomycetidae</taxon>
        <taxon>Agaricales</taxon>
        <taxon>Marasmiineae</taxon>
        <taxon>Mycenaceae</taxon>
        <taxon>Favolaschia</taxon>
    </lineage>
</organism>
<comment type="caution">
    <text evidence="1">The sequence shown here is derived from an EMBL/GenBank/DDBJ whole genome shotgun (WGS) entry which is preliminary data.</text>
</comment>
<dbReference type="SUPFAM" id="SSF52047">
    <property type="entry name" value="RNI-like"/>
    <property type="match status" value="1"/>
</dbReference>